<evidence type="ECO:0000256" key="1">
    <source>
        <dbReference type="SAM" id="MobiDB-lite"/>
    </source>
</evidence>
<comment type="caution">
    <text evidence="2">The sequence shown here is derived from an EMBL/GenBank/DDBJ whole genome shotgun (WGS) entry which is preliminary data.</text>
</comment>
<dbReference type="RefSeq" id="XP_056071217.1">
    <property type="nucleotide sequence ID" value="XM_056213950.1"/>
</dbReference>
<feature type="region of interest" description="Disordered" evidence="1">
    <location>
        <begin position="146"/>
        <end position="165"/>
    </location>
</feature>
<dbReference type="GeneID" id="80908702"/>
<dbReference type="AlphaFoldDB" id="A0A9W8XLP9"/>
<name>A0A9W8XLP9_9PLEO</name>
<accession>A0A9W8XLP9</accession>
<proteinExistence type="predicted"/>
<evidence type="ECO:0000313" key="2">
    <source>
        <dbReference type="EMBL" id="KAJ4353443.1"/>
    </source>
</evidence>
<sequence>MQLWTANGPDWVYHDETKKITGSLSHASEPNERLALAIAKDGDRYIFVYTADSRRDRLTMRGWRNMILKWFEIWLRMEVYDLKQLINLDGGTSINVVWKANGKPPKRIARGSVRDTLPGSKPTHTDPIKAANLLLFSTSSLAGEMAGIEKSGSEDEKVVPGPAGK</sequence>
<reference evidence="2" key="1">
    <citation type="submission" date="2022-10" db="EMBL/GenBank/DDBJ databases">
        <title>Tapping the CABI collections for fungal endophytes: first genome assemblies for Collariella, Neodidymelliopsis, Ascochyta clinopodiicola, Didymella pomorum, Didymosphaeria variabile, Neocosmospora piperis and Neocucurbitaria cava.</title>
        <authorList>
            <person name="Hill R."/>
        </authorList>
    </citation>
    <scope>NUCLEOTIDE SEQUENCE</scope>
    <source>
        <strain evidence="2">IMI 356815</strain>
    </source>
</reference>
<protein>
    <submittedName>
        <fullName evidence="2">Uncharacterized protein</fullName>
    </submittedName>
</protein>
<gene>
    <name evidence="2" type="ORF">N0V89_005172</name>
</gene>
<evidence type="ECO:0000313" key="3">
    <source>
        <dbReference type="Proteomes" id="UP001140513"/>
    </source>
</evidence>
<keyword evidence="3" id="KW-1185">Reference proteome</keyword>
<organism evidence="2 3">
    <name type="scientific">Didymosphaeria variabile</name>
    <dbReference type="NCBI Taxonomy" id="1932322"/>
    <lineage>
        <taxon>Eukaryota</taxon>
        <taxon>Fungi</taxon>
        <taxon>Dikarya</taxon>
        <taxon>Ascomycota</taxon>
        <taxon>Pezizomycotina</taxon>
        <taxon>Dothideomycetes</taxon>
        <taxon>Pleosporomycetidae</taxon>
        <taxon>Pleosporales</taxon>
        <taxon>Massarineae</taxon>
        <taxon>Didymosphaeriaceae</taxon>
        <taxon>Didymosphaeria</taxon>
    </lineage>
</organism>
<dbReference type="Proteomes" id="UP001140513">
    <property type="component" value="Unassembled WGS sequence"/>
</dbReference>
<dbReference type="EMBL" id="JAPEUX010000004">
    <property type="protein sequence ID" value="KAJ4353443.1"/>
    <property type="molecule type" value="Genomic_DNA"/>
</dbReference>
<dbReference type="OrthoDB" id="3796270at2759"/>